<feature type="compositionally biased region" description="Polar residues" evidence="1">
    <location>
        <begin position="106"/>
        <end position="115"/>
    </location>
</feature>
<evidence type="ECO:0000313" key="3">
    <source>
        <dbReference type="Proteomes" id="UP000594638"/>
    </source>
</evidence>
<gene>
    <name evidence="2" type="ORF">OLEA9_A002438</name>
</gene>
<name>A0A8S0QBR3_OLEEU</name>
<feature type="region of interest" description="Disordered" evidence="1">
    <location>
        <begin position="76"/>
        <end position="115"/>
    </location>
</feature>
<evidence type="ECO:0000256" key="1">
    <source>
        <dbReference type="SAM" id="MobiDB-lite"/>
    </source>
</evidence>
<dbReference type="Proteomes" id="UP000594638">
    <property type="component" value="Unassembled WGS sequence"/>
</dbReference>
<dbReference type="Gramene" id="OE9A002438T1">
    <property type="protein sequence ID" value="OE9A002438C1"/>
    <property type="gene ID" value="OE9A002438"/>
</dbReference>
<feature type="compositionally biased region" description="Polar residues" evidence="1">
    <location>
        <begin position="38"/>
        <end position="47"/>
    </location>
</feature>
<protein>
    <submittedName>
        <fullName evidence="2">Uncharacterized protein</fullName>
    </submittedName>
</protein>
<accession>A0A8S0QBR3</accession>
<dbReference type="AlphaFoldDB" id="A0A8S0QBR3"/>
<feature type="region of interest" description="Disordered" evidence="1">
    <location>
        <begin position="11"/>
        <end position="49"/>
    </location>
</feature>
<proteinExistence type="predicted"/>
<feature type="compositionally biased region" description="Basic and acidic residues" evidence="1">
    <location>
        <begin position="88"/>
        <end position="103"/>
    </location>
</feature>
<comment type="caution">
    <text evidence="2">The sequence shown here is derived from an EMBL/GenBank/DDBJ whole genome shotgun (WGS) entry which is preliminary data.</text>
</comment>
<organism evidence="2 3">
    <name type="scientific">Olea europaea subsp. europaea</name>
    <dbReference type="NCBI Taxonomy" id="158383"/>
    <lineage>
        <taxon>Eukaryota</taxon>
        <taxon>Viridiplantae</taxon>
        <taxon>Streptophyta</taxon>
        <taxon>Embryophyta</taxon>
        <taxon>Tracheophyta</taxon>
        <taxon>Spermatophyta</taxon>
        <taxon>Magnoliopsida</taxon>
        <taxon>eudicotyledons</taxon>
        <taxon>Gunneridae</taxon>
        <taxon>Pentapetalae</taxon>
        <taxon>asterids</taxon>
        <taxon>lamiids</taxon>
        <taxon>Lamiales</taxon>
        <taxon>Oleaceae</taxon>
        <taxon>Oleeae</taxon>
        <taxon>Olea</taxon>
    </lineage>
</organism>
<reference evidence="2 3" key="1">
    <citation type="submission" date="2019-12" db="EMBL/GenBank/DDBJ databases">
        <authorList>
            <person name="Alioto T."/>
            <person name="Alioto T."/>
            <person name="Gomez Garrido J."/>
        </authorList>
    </citation>
    <scope>NUCLEOTIDE SEQUENCE [LARGE SCALE GENOMIC DNA]</scope>
</reference>
<keyword evidence="3" id="KW-1185">Reference proteome</keyword>
<evidence type="ECO:0000313" key="2">
    <source>
        <dbReference type="EMBL" id="CAA2966003.1"/>
    </source>
</evidence>
<sequence length="213" mass="23909">MPYMMEVQYEKPVQPDRSCGEKINGGSTDRLAHRTRTNTKPSASRMKQSIPMLLITDGRLGHSDVHIDDDDFVDPQPRWKGTSVDGDLLSRERKSADTTDPHIPDSNGQLSNNQSAEAVPSYGLPVKRFPKPTMALQSPYVVDQVKQMKSSGNVVVFEQYNQHADDIDIANFQNWFQRGNKSHNKFNDDSNVVVTDERLIDDIIGAQIPLTTP</sequence>
<dbReference type="EMBL" id="CACTIH010001851">
    <property type="protein sequence ID" value="CAA2966003.1"/>
    <property type="molecule type" value="Genomic_DNA"/>
</dbReference>